<name>A0ABR3V731_9PEZI</name>
<evidence type="ECO:0000313" key="2">
    <source>
        <dbReference type="Proteomes" id="UP001586593"/>
    </source>
</evidence>
<keyword evidence="2" id="KW-1185">Reference proteome</keyword>
<comment type="caution">
    <text evidence="1">The sequence shown here is derived from an EMBL/GenBank/DDBJ whole genome shotgun (WGS) entry which is preliminary data.</text>
</comment>
<protein>
    <submittedName>
        <fullName evidence="1">Uncharacterized protein</fullName>
    </submittedName>
</protein>
<organism evidence="1 2">
    <name type="scientific">Phialemonium thermophilum</name>
    <dbReference type="NCBI Taxonomy" id="223376"/>
    <lineage>
        <taxon>Eukaryota</taxon>
        <taxon>Fungi</taxon>
        <taxon>Dikarya</taxon>
        <taxon>Ascomycota</taxon>
        <taxon>Pezizomycotina</taxon>
        <taxon>Sordariomycetes</taxon>
        <taxon>Sordariomycetidae</taxon>
        <taxon>Cephalothecales</taxon>
        <taxon>Cephalothecaceae</taxon>
        <taxon>Phialemonium</taxon>
    </lineage>
</organism>
<dbReference type="EMBL" id="JAZHXJ010002624">
    <property type="protein sequence ID" value="KAL1837546.1"/>
    <property type="molecule type" value="Genomic_DNA"/>
</dbReference>
<sequence length="117" mass="12121">MAALSSGARRVLPAPVCPTMKTASGAGEGASLRVASSYWRITGASSAGAISSSKMRRDSASDSTYDWKAMAVVAHPRAKNDADISVPEYNLSSISGHLVLDDTDSTKEGGDDAVKMD</sequence>
<gene>
    <name evidence="1" type="ORF">VTK73DRAFT_4661</name>
</gene>
<reference evidence="1 2" key="1">
    <citation type="journal article" date="2024" name="Commun. Biol.">
        <title>Comparative genomic analysis of thermophilic fungi reveals convergent evolutionary adaptations and gene losses.</title>
        <authorList>
            <person name="Steindorff A.S."/>
            <person name="Aguilar-Pontes M.V."/>
            <person name="Robinson A.J."/>
            <person name="Andreopoulos B."/>
            <person name="LaButti K."/>
            <person name="Kuo A."/>
            <person name="Mondo S."/>
            <person name="Riley R."/>
            <person name="Otillar R."/>
            <person name="Haridas S."/>
            <person name="Lipzen A."/>
            <person name="Grimwood J."/>
            <person name="Schmutz J."/>
            <person name="Clum A."/>
            <person name="Reid I.D."/>
            <person name="Moisan M.C."/>
            <person name="Butler G."/>
            <person name="Nguyen T.T.M."/>
            <person name="Dewar K."/>
            <person name="Conant G."/>
            <person name="Drula E."/>
            <person name="Henrissat B."/>
            <person name="Hansel C."/>
            <person name="Singer S."/>
            <person name="Hutchinson M.I."/>
            <person name="de Vries R.P."/>
            <person name="Natvig D.O."/>
            <person name="Powell A.J."/>
            <person name="Tsang A."/>
            <person name="Grigoriev I.V."/>
        </authorList>
    </citation>
    <scope>NUCLEOTIDE SEQUENCE [LARGE SCALE GENOMIC DNA]</scope>
    <source>
        <strain evidence="1 2">ATCC 24622</strain>
    </source>
</reference>
<proteinExistence type="predicted"/>
<dbReference type="Proteomes" id="UP001586593">
    <property type="component" value="Unassembled WGS sequence"/>
</dbReference>
<accession>A0ABR3V731</accession>
<evidence type="ECO:0000313" key="1">
    <source>
        <dbReference type="EMBL" id="KAL1837546.1"/>
    </source>
</evidence>